<dbReference type="PROSITE" id="PS50237">
    <property type="entry name" value="HECT"/>
    <property type="match status" value="1"/>
</dbReference>
<dbReference type="SUPFAM" id="SSF54236">
    <property type="entry name" value="Ubiquitin-like"/>
    <property type="match status" value="1"/>
</dbReference>
<dbReference type="FunFam" id="3.30.2410.10:FF:000020">
    <property type="entry name" value="E3 ubiquitin-protein ligase UPL5"/>
    <property type="match status" value="1"/>
</dbReference>
<dbReference type="GO" id="GO:0000209">
    <property type="term" value="P:protein polyubiquitination"/>
    <property type="evidence" value="ECO:0007669"/>
    <property type="project" value="TreeGrafter"/>
</dbReference>
<protein>
    <recommendedName>
        <fullName evidence="3">HECT-type E3 ubiquitin transferase</fullName>
        <ecNumber evidence="3">2.3.2.26</ecNumber>
    </recommendedName>
</protein>
<evidence type="ECO:0000256" key="4">
    <source>
        <dbReference type="ARBA" id="ARBA00022679"/>
    </source>
</evidence>
<feature type="compositionally biased region" description="Low complexity" evidence="7">
    <location>
        <begin position="1004"/>
        <end position="1034"/>
    </location>
</feature>
<accession>A0A444ZCZ9</accession>
<evidence type="ECO:0000313" key="10">
    <source>
        <dbReference type="EMBL" id="RYR12034.1"/>
    </source>
</evidence>
<dbReference type="PANTHER" id="PTHR11254:SF424">
    <property type="entry name" value="E3 UBIQUITIN-PROTEIN LIGASE UPL5"/>
    <property type="match status" value="1"/>
</dbReference>
<dbReference type="InterPro" id="IPR029071">
    <property type="entry name" value="Ubiquitin-like_domsf"/>
</dbReference>
<dbReference type="Gene3D" id="1.10.10.10">
    <property type="entry name" value="Winged helix-like DNA-binding domain superfamily/Winged helix DNA-binding domain"/>
    <property type="match status" value="1"/>
</dbReference>
<sequence length="1134" mass="128215">MPITQTTTADSVFQLQRANHSSKRKLDDYGDEYGADAGADFAGGDPEVAYAAGFLAGIKREETKNASNSRYRGADARVSSSTPSSSRAAQFRSGSRSGSRLQFFVRMMSRGNTVVMQASPHDTVKSIHERIMVLTGIPVFEQGLTYRGKQLQWENTLQECGVQNDANLHLVGRMRSTEHPQAWQVLENMVSLVFRLCRGEIVHEATKVIKSLITSYMNMAPKVDDATASYFHIFVASNAPSMLVTLYISPYAGNKERGDLFVRHFLNSCRNNMAKPYHAQCASVVLELCSLLMRVGCDDPLYLHCRNTLGSMLESAGCCHVYAGKHGKGGGSILLQDICPFVRELSNRLLRDLELCIQRPNSSGPLQTDVSDFAAFLTPLRKGITQLQAMRGMGLDEKCHEGILLAEEVDYLHLIFIQMLEKMEQCLRSMQEFLSDKLRRDRDVGLTYSGCSQYLSILKELYQISKLYDGAEEKFWKVLMNQRSMLCILVIQYAKRSDDHQWILDHRSVTNFEVRRHLAMLLFPDVKEDYEELHEMLIDRSQLLAESYEYIAQAKPASLHAGLFMEFKNEEATGPGVLREWFLLVCQAIFNPENALFVACPNDCRRFYPNPASKVDPLHLKYFSFAGRVIALALMHKVQVGIVFDRLFFKQLAGKSVTLEDIQAADPYLYSSCKQILQMEADFIDSDALGLTFVREVDELGHRKVVELCSGGKNLVVNSKNREKYVSLLIQNYFETSISEQVSHFAKGFGDILSNSRQQPFFFKSLDLEDLDWMLHGSESTISVEDWKAHTEYNGYKETDCQISWFWEIVGRMPAEQRKILLFFWTSVKYLPVEGFRGLASRLYIYRSMETEDRLPSSHTCFYRLCFPPYSSKAVMQDRLRIITQEHIGCSFGTLNWSLPPFSFVDQRITTCCYHHRSPLQPAPEQATGTGTLLSHSTLNGPHLCFSSSAVGLLRRRLHRRRLPSQVWASGSFAFHSPLLVLLASGSPPHTEQKSSGKDVHGTASKSNASAKGSAPPLPSSSSSKVGTSTAASGPVSEEEIRAVLKQKTRVTTQYLVAKFKARLRCREDKYAFAEILKRISKIQRTPTSNRSSYNCLHTHLPGFHSSLHMKLMKQIHKRKDLKIFCIIVLLSYM</sequence>
<dbReference type="CDD" id="cd00078">
    <property type="entry name" value="HECTc"/>
    <property type="match status" value="1"/>
</dbReference>
<name>A0A444ZCZ9_ARAHY</name>
<dbReference type="InterPro" id="IPR000569">
    <property type="entry name" value="HECT_dom"/>
</dbReference>
<reference evidence="10 11" key="1">
    <citation type="submission" date="2019-01" db="EMBL/GenBank/DDBJ databases">
        <title>Sequencing of cultivated peanut Arachis hypogaea provides insights into genome evolution and oil improvement.</title>
        <authorList>
            <person name="Chen X."/>
        </authorList>
    </citation>
    <scope>NUCLEOTIDE SEQUENCE [LARGE SCALE GENOMIC DNA]</scope>
    <source>
        <strain evidence="11">cv. Fuhuasheng</strain>
        <tissue evidence="10">Leaves</tissue>
    </source>
</reference>
<dbReference type="AlphaFoldDB" id="A0A444ZCZ9"/>
<gene>
    <name evidence="10" type="ORF">Ahy_B04g069547</name>
</gene>
<feature type="compositionally biased region" description="Basic and acidic residues" evidence="7">
    <location>
        <begin position="991"/>
        <end position="1001"/>
    </location>
</feature>
<comment type="catalytic activity">
    <reaction evidence="1">
        <text>S-ubiquitinyl-[E2 ubiquitin-conjugating enzyme]-L-cysteine + [acceptor protein]-L-lysine = [E2 ubiquitin-conjugating enzyme]-L-cysteine + N(6)-ubiquitinyl-[acceptor protein]-L-lysine.</text>
        <dbReference type="EC" id="2.3.2.26"/>
    </reaction>
</comment>
<feature type="region of interest" description="Disordered" evidence="7">
    <location>
        <begin position="986"/>
        <end position="1034"/>
    </location>
</feature>
<feature type="domain" description="Ubiquitin-like" evidence="8">
    <location>
        <begin position="101"/>
        <end position="177"/>
    </location>
</feature>
<dbReference type="EMBL" id="SDMP01000014">
    <property type="protein sequence ID" value="RYR12034.1"/>
    <property type="molecule type" value="Genomic_DNA"/>
</dbReference>
<evidence type="ECO:0000256" key="7">
    <source>
        <dbReference type="SAM" id="MobiDB-lite"/>
    </source>
</evidence>
<dbReference type="SUPFAM" id="SSF56204">
    <property type="entry name" value="Hect, E3 ligase catalytic domain"/>
    <property type="match status" value="1"/>
</dbReference>
<comment type="caution">
    <text evidence="10">The sequence shown here is derived from an EMBL/GenBank/DDBJ whole genome shotgun (WGS) entry which is preliminary data.</text>
</comment>
<keyword evidence="5 6" id="KW-0833">Ubl conjugation pathway</keyword>
<dbReference type="SUPFAM" id="SSF46785">
    <property type="entry name" value="Winged helix' DNA-binding domain"/>
    <property type="match status" value="1"/>
</dbReference>
<dbReference type="Gene3D" id="3.30.2410.10">
    <property type="entry name" value="Hect, E3 ligase catalytic domain"/>
    <property type="match status" value="1"/>
</dbReference>
<evidence type="ECO:0000256" key="5">
    <source>
        <dbReference type="ARBA" id="ARBA00022786"/>
    </source>
</evidence>
<evidence type="ECO:0000256" key="2">
    <source>
        <dbReference type="ARBA" id="ARBA00004906"/>
    </source>
</evidence>
<dbReference type="SMART" id="SM00119">
    <property type="entry name" value="HECTc"/>
    <property type="match status" value="1"/>
</dbReference>
<comment type="pathway">
    <text evidence="2">Protein modification; protein ubiquitination.</text>
</comment>
<dbReference type="Gene3D" id="3.10.20.90">
    <property type="entry name" value="Phosphatidylinositol 3-kinase Catalytic Subunit, Chain A, domain 1"/>
    <property type="match status" value="1"/>
</dbReference>
<dbReference type="InterPro" id="IPR008851">
    <property type="entry name" value="TFIIF-alpha"/>
</dbReference>
<keyword evidence="11" id="KW-1185">Reference proteome</keyword>
<dbReference type="GO" id="GO:0006511">
    <property type="term" value="P:ubiquitin-dependent protein catabolic process"/>
    <property type="evidence" value="ECO:0007669"/>
    <property type="project" value="TreeGrafter"/>
</dbReference>
<evidence type="ECO:0000313" key="11">
    <source>
        <dbReference type="Proteomes" id="UP000289738"/>
    </source>
</evidence>
<dbReference type="GO" id="GO:0005737">
    <property type="term" value="C:cytoplasm"/>
    <property type="evidence" value="ECO:0007669"/>
    <property type="project" value="TreeGrafter"/>
</dbReference>
<dbReference type="GO" id="GO:0006367">
    <property type="term" value="P:transcription initiation at RNA polymerase II promoter"/>
    <property type="evidence" value="ECO:0007669"/>
    <property type="project" value="InterPro"/>
</dbReference>
<evidence type="ECO:0000259" key="9">
    <source>
        <dbReference type="PROSITE" id="PS50237"/>
    </source>
</evidence>
<dbReference type="GO" id="GO:0032968">
    <property type="term" value="P:positive regulation of transcription elongation by RNA polymerase II"/>
    <property type="evidence" value="ECO:0007669"/>
    <property type="project" value="InterPro"/>
</dbReference>
<dbReference type="Pfam" id="PF05793">
    <property type="entry name" value="TFIIF_alpha"/>
    <property type="match status" value="1"/>
</dbReference>
<feature type="region of interest" description="Disordered" evidence="7">
    <location>
        <begin position="65"/>
        <end position="94"/>
    </location>
</feature>
<dbReference type="Gene3D" id="3.90.1750.10">
    <property type="entry name" value="Hect, E3 ligase catalytic domains"/>
    <property type="match status" value="1"/>
</dbReference>
<dbReference type="PRINTS" id="PR00348">
    <property type="entry name" value="UBIQUITIN"/>
</dbReference>
<dbReference type="GO" id="GO:0005634">
    <property type="term" value="C:nucleus"/>
    <property type="evidence" value="ECO:0007669"/>
    <property type="project" value="InterPro"/>
</dbReference>
<dbReference type="Pfam" id="PF00632">
    <property type="entry name" value="HECT"/>
    <property type="match status" value="1"/>
</dbReference>
<dbReference type="InterPro" id="IPR000626">
    <property type="entry name" value="Ubiquitin-like_dom"/>
</dbReference>
<evidence type="ECO:0000256" key="6">
    <source>
        <dbReference type="PROSITE-ProRule" id="PRU00104"/>
    </source>
</evidence>
<dbReference type="InterPro" id="IPR050409">
    <property type="entry name" value="E3_ubiq-protein_ligase"/>
</dbReference>
<dbReference type="InterPro" id="IPR036390">
    <property type="entry name" value="WH_DNA-bd_sf"/>
</dbReference>
<dbReference type="InterPro" id="IPR035983">
    <property type="entry name" value="Hect_E3_ubiquitin_ligase"/>
</dbReference>
<organism evidence="10 11">
    <name type="scientific">Arachis hypogaea</name>
    <name type="common">Peanut</name>
    <dbReference type="NCBI Taxonomy" id="3818"/>
    <lineage>
        <taxon>Eukaryota</taxon>
        <taxon>Viridiplantae</taxon>
        <taxon>Streptophyta</taxon>
        <taxon>Embryophyta</taxon>
        <taxon>Tracheophyta</taxon>
        <taxon>Spermatophyta</taxon>
        <taxon>Magnoliopsida</taxon>
        <taxon>eudicotyledons</taxon>
        <taxon>Gunneridae</taxon>
        <taxon>Pentapetalae</taxon>
        <taxon>rosids</taxon>
        <taxon>fabids</taxon>
        <taxon>Fabales</taxon>
        <taxon>Fabaceae</taxon>
        <taxon>Papilionoideae</taxon>
        <taxon>50 kb inversion clade</taxon>
        <taxon>dalbergioids sensu lato</taxon>
        <taxon>Dalbergieae</taxon>
        <taxon>Pterocarpus clade</taxon>
        <taxon>Arachis</taxon>
    </lineage>
</organism>
<dbReference type="PROSITE" id="PS50053">
    <property type="entry name" value="UBIQUITIN_2"/>
    <property type="match status" value="1"/>
</dbReference>
<dbReference type="Pfam" id="PF00240">
    <property type="entry name" value="ubiquitin"/>
    <property type="match status" value="1"/>
</dbReference>
<feature type="domain" description="HECT" evidence="9">
    <location>
        <begin position="555"/>
        <end position="895"/>
    </location>
</feature>
<proteinExistence type="predicted"/>
<dbReference type="InterPro" id="IPR036388">
    <property type="entry name" value="WH-like_DNA-bd_sf"/>
</dbReference>
<keyword evidence="4" id="KW-0808">Transferase</keyword>
<dbReference type="STRING" id="3818.A0A444ZCZ9"/>
<dbReference type="InterPro" id="IPR019956">
    <property type="entry name" value="Ubiquitin_dom"/>
</dbReference>
<evidence type="ECO:0000256" key="1">
    <source>
        <dbReference type="ARBA" id="ARBA00000885"/>
    </source>
</evidence>
<dbReference type="Proteomes" id="UP000289738">
    <property type="component" value="Chromosome B04"/>
</dbReference>
<feature type="active site" description="Glycyl thioester intermediate" evidence="6">
    <location>
        <position position="861"/>
    </location>
</feature>
<evidence type="ECO:0000259" key="8">
    <source>
        <dbReference type="PROSITE" id="PS50053"/>
    </source>
</evidence>
<dbReference type="EC" id="2.3.2.26" evidence="3"/>
<dbReference type="PANTHER" id="PTHR11254">
    <property type="entry name" value="HECT DOMAIN UBIQUITIN-PROTEIN LIGASE"/>
    <property type="match status" value="1"/>
</dbReference>
<dbReference type="SMART" id="SM00213">
    <property type="entry name" value="UBQ"/>
    <property type="match status" value="1"/>
</dbReference>
<dbReference type="GO" id="GO:0061630">
    <property type="term" value="F:ubiquitin protein ligase activity"/>
    <property type="evidence" value="ECO:0007669"/>
    <property type="project" value="UniProtKB-EC"/>
</dbReference>
<dbReference type="GO" id="GO:0003677">
    <property type="term" value="F:DNA binding"/>
    <property type="evidence" value="ECO:0007669"/>
    <property type="project" value="InterPro"/>
</dbReference>
<evidence type="ECO:0000256" key="3">
    <source>
        <dbReference type="ARBA" id="ARBA00012485"/>
    </source>
</evidence>
<dbReference type="Gene3D" id="3.30.2160.10">
    <property type="entry name" value="Hect, E3 ligase catalytic domain"/>
    <property type="match status" value="1"/>
</dbReference>